<protein>
    <recommendedName>
        <fullName evidence="4">BlaR1 peptidase M56</fullName>
    </recommendedName>
</protein>
<sequence>MKIVKINFLPKKVTAMAIFPFVLAKGKVGEIIMNHERIHLRQQVEMLILPFYLFYVIEYIGRLIQYKNMDKAYRNISFEREAYMNEQDFDYLKKRKFYAWVRYLKGSFK</sequence>
<dbReference type="AlphaFoldDB" id="A0A4V2PYA7"/>
<keyword evidence="1" id="KW-1133">Transmembrane helix</keyword>
<reference evidence="2 3" key="1">
    <citation type="submission" date="2019-03" db="EMBL/GenBank/DDBJ databases">
        <title>Genomic Encyclopedia of Archaeal and Bacterial Type Strains, Phase II (KMG-II): from individual species to whole genera.</title>
        <authorList>
            <person name="Goeker M."/>
        </authorList>
    </citation>
    <scope>NUCLEOTIDE SEQUENCE [LARGE SCALE GENOMIC DNA]</scope>
    <source>
        <strain evidence="2 3">DSM 22554</strain>
    </source>
</reference>
<dbReference type="Proteomes" id="UP000294616">
    <property type="component" value="Unassembled WGS sequence"/>
</dbReference>
<evidence type="ECO:0000256" key="1">
    <source>
        <dbReference type="SAM" id="Phobius"/>
    </source>
</evidence>
<keyword evidence="1" id="KW-0472">Membrane</keyword>
<keyword evidence="1" id="KW-0812">Transmembrane</keyword>
<keyword evidence="3" id="KW-1185">Reference proteome</keyword>
<dbReference type="RefSeq" id="WP_132221409.1">
    <property type="nucleotide sequence ID" value="NZ_SMGO01000001.1"/>
</dbReference>
<name>A0A4V2PYA7_9SPHI</name>
<accession>A0A4V2PYA7</accession>
<evidence type="ECO:0008006" key="4">
    <source>
        <dbReference type="Google" id="ProtNLM"/>
    </source>
</evidence>
<proteinExistence type="predicted"/>
<organism evidence="2 3">
    <name type="scientific">Albibacterium bauzanense</name>
    <dbReference type="NCBI Taxonomy" id="653929"/>
    <lineage>
        <taxon>Bacteria</taxon>
        <taxon>Pseudomonadati</taxon>
        <taxon>Bacteroidota</taxon>
        <taxon>Sphingobacteriia</taxon>
        <taxon>Sphingobacteriales</taxon>
        <taxon>Sphingobacteriaceae</taxon>
        <taxon>Albibacterium</taxon>
    </lineage>
</organism>
<gene>
    <name evidence="2" type="ORF">C8N28_0616</name>
</gene>
<dbReference type="EMBL" id="SMGO01000001">
    <property type="protein sequence ID" value="TCK85311.1"/>
    <property type="molecule type" value="Genomic_DNA"/>
</dbReference>
<evidence type="ECO:0000313" key="2">
    <source>
        <dbReference type="EMBL" id="TCK85311.1"/>
    </source>
</evidence>
<feature type="transmembrane region" description="Helical" evidence="1">
    <location>
        <begin position="44"/>
        <end position="64"/>
    </location>
</feature>
<dbReference type="OrthoDB" id="1027344at2"/>
<evidence type="ECO:0000313" key="3">
    <source>
        <dbReference type="Proteomes" id="UP000294616"/>
    </source>
</evidence>
<comment type="caution">
    <text evidence="2">The sequence shown here is derived from an EMBL/GenBank/DDBJ whole genome shotgun (WGS) entry which is preliminary data.</text>
</comment>